<sequence>MKQSTLDALASAIYLARRQVQSAGLTDDDERIRASGLYDAWTAGKYEVGNIRNANGQTWECFQAHDNEEHPDVTPENSAWYTFWRPLHGKTPETARPWLKPQHGTTDIYHIGECMIYTDGKVYQCQRDTDFSPEEYAADWGLVE</sequence>
<accession>A0ABV1ELT7</accession>
<reference evidence="1 2" key="1">
    <citation type="submission" date="2024-03" db="EMBL/GenBank/DDBJ databases">
        <title>Human intestinal bacterial collection.</title>
        <authorList>
            <person name="Pauvert C."/>
            <person name="Hitch T.C.A."/>
            <person name="Clavel T."/>
        </authorList>
    </citation>
    <scope>NUCLEOTIDE SEQUENCE [LARGE SCALE GENOMIC DNA]</scope>
    <source>
        <strain evidence="1 2">CLA-AP-H34</strain>
    </source>
</reference>
<evidence type="ECO:0000313" key="2">
    <source>
        <dbReference type="Proteomes" id="UP001440599"/>
    </source>
</evidence>
<comment type="caution">
    <text evidence="1">The sequence shown here is derived from an EMBL/GenBank/DDBJ whole genome shotgun (WGS) entry which is preliminary data.</text>
</comment>
<gene>
    <name evidence="1" type="ORF">WMO45_00415</name>
</gene>
<dbReference type="Gene3D" id="2.10.10.90">
    <property type="match status" value="1"/>
</dbReference>
<name>A0ABV1ELT7_9FIRM</name>
<organism evidence="1 2">
    <name type="scientific">Flavonifractor hominis</name>
    <dbReference type="NCBI Taxonomy" id="3133178"/>
    <lineage>
        <taxon>Bacteria</taxon>
        <taxon>Bacillati</taxon>
        <taxon>Bacillota</taxon>
        <taxon>Clostridia</taxon>
        <taxon>Eubacteriales</taxon>
        <taxon>Oscillospiraceae</taxon>
        <taxon>Flavonifractor</taxon>
    </lineage>
</organism>
<proteinExistence type="predicted"/>
<protein>
    <submittedName>
        <fullName evidence="1">Uncharacterized protein</fullName>
    </submittedName>
</protein>
<keyword evidence="2" id="KW-1185">Reference proteome</keyword>
<dbReference type="Proteomes" id="UP001440599">
    <property type="component" value="Unassembled WGS sequence"/>
</dbReference>
<evidence type="ECO:0000313" key="1">
    <source>
        <dbReference type="EMBL" id="MEQ2454975.1"/>
    </source>
</evidence>
<dbReference type="EMBL" id="JBBMFT010000001">
    <property type="protein sequence ID" value="MEQ2454975.1"/>
    <property type="molecule type" value="Genomic_DNA"/>
</dbReference>
<dbReference type="RefSeq" id="WP_349138651.1">
    <property type="nucleotide sequence ID" value="NZ_JBBMFT010000001.1"/>
</dbReference>